<feature type="compositionally biased region" description="Polar residues" evidence="1">
    <location>
        <begin position="406"/>
        <end position="415"/>
    </location>
</feature>
<accession>A0A0C3E491</accession>
<sequence length="433" mass="46249">MAKPTDADVDLEKTPLGRDPAERACRVDEGKGTEREPQLRLQETKLLCRDIDQRSRNTNETVPIANGLLLKGEWIVCASGEIGCERSMDGRACIDKAEEADQVPTECCQQLGMADGDPSRDIEPADIPNELEELVPVSIKLESLDSGGIPCIHLGGTRCRVGNANRPGNGADASYCETDVSKGQVDVVELSILSLPFPTLTGSFSICAPSILIRITEFASELVPCEPQLTKDVSRAQTDASNVSDRAKTDVTGHRENASTYLSAGDARCSEDEMDGIGSHTDVPSQHGDVLSVEMNVILPTNTPENVSIPQKRTKPPDLPVEVAICTPAESDGLGDQTDMLTTHTDAHSIETAMETAANETQNIRNLQLNGADEAIAPNVGKRAGDGSGDQDGDDGGDGNVDGMTSGDTVDSTQVEGMRLAERSQHMRQSRRT</sequence>
<keyword evidence="3" id="KW-1185">Reference proteome</keyword>
<feature type="compositionally biased region" description="Basic and acidic residues" evidence="1">
    <location>
        <begin position="10"/>
        <end position="36"/>
    </location>
</feature>
<feature type="region of interest" description="Disordered" evidence="1">
    <location>
        <begin position="378"/>
        <end position="433"/>
    </location>
</feature>
<gene>
    <name evidence="2" type="ORF">SCLCIDRAFT_24410</name>
</gene>
<feature type="region of interest" description="Disordered" evidence="1">
    <location>
        <begin position="234"/>
        <end position="253"/>
    </location>
</feature>
<reference evidence="2 3" key="1">
    <citation type="submission" date="2014-04" db="EMBL/GenBank/DDBJ databases">
        <authorList>
            <consortium name="DOE Joint Genome Institute"/>
            <person name="Kuo A."/>
            <person name="Kohler A."/>
            <person name="Nagy L.G."/>
            <person name="Floudas D."/>
            <person name="Copeland A."/>
            <person name="Barry K.W."/>
            <person name="Cichocki N."/>
            <person name="Veneault-Fourrey C."/>
            <person name="LaButti K."/>
            <person name="Lindquist E.A."/>
            <person name="Lipzen A."/>
            <person name="Lundell T."/>
            <person name="Morin E."/>
            <person name="Murat C."/>
            <person name="Sun H."/>
            <person name="Tunlid A."/>
            <person name="Henrissat B."/>
            <person name="Grigoriev I.V."/>
            <person name="Hibbett D.S."/>
            <person name="Martin F."/>
            <person name="Nordberg H.P."/>
            <person name="Cantor M.N."/>
            <person name="Hua S.X."/>
        </authorList>
    </citation>
    <scope>NUCLEOTIDE SEQUENCE [LARGE SCALE GENOMIC DNA]</scope>
    <source>
        <strain evidence="2 3">Foug A</strain>
    </source>
</reference>
<dbReference type="AlphaFoldDB" id="A0A0C3E491"/>
<evidence type="ECO:0000313" key="3">
    <source>
        <dbReference type="Proteomes" id="UP000053989"/>
    </source>
</evidence>
<dbReference type="InParanoid" id="A0A0C3E491"/>
<organism evidence="2 3">
    <name type="scientific">Scleroderma citrinum Foug A</name>
    <dbReference type="NCBI Taxonomy" id="1036808"/>
    <lineage>
        <taxon>Eukaryota</taxon>
        <taxon>Fungi</taxon>
        <taxon>Dikarya</taxon>
        <taxon>Basidiomycota</taxon>
        <taxon>Agaricomycotina</taxon>
        <taxon>Agaricomycetes</taxon>
        <taxon>Agaricomycetidae</taxon>
        <taxon>Boletales</taxon>
        <taxon>Sclerodermatineae</taxon>
        <taxon>Sclerodermataceae</taxon>
        <taxon>Scleroderma</taxon>
    </lineage>
</organism>
<evidence type="ECO:0000313" key="2">
    <source>
        <dbReference type="EMBL" id="KIM63284.1"/>
    </source>
</evidence>
<proteinExistence type="predicted"/>
<evidence type="ECO:0000256" key="1">
    <source>
        <dbReference type="SAM" id="MobiDB-lite"/>
    </source>
</evidence>
<dbReference type="HOGENOM" id="CLU_633346_0_0_1"/>
<dbReference type="EMBL" id="KN822036">
    <property type="protein sequence ID" value="KIM63284.1"/>
    <property type="molecule type" value="Genomic_DNA"/>
</dbReference>
<feature type="region of interest" description="Disordered" evidence="1">
    <location>
        <begin position="1"/>
        <end position="36"/>
    </location>
</feature>
<dbReference type="Proteomes" id="UP000053989">
    <property type="component" value="Unassembled WGS sequence"/>
</dbReference>
<name>A0A0C3E491_9AGAM</name>
<feature type="compositionally biased region" description="Polar residues" evidence="1">
    <location>
        <begin position="235"/>
        <end position="244"/>
    </location>
</feature>
<reference evidence="3" key="2">
    <citation type="submission" date="2015-01" db="EMBL/GenBank/DDBJ databases">
        <title>Evolutionary Origins and Diversification of the Mycorrhizal Mutualists.</title>
        <authorList>
            <consortium name="DOE Joint Genome Institute"/>
            <consortium name="Mycorrhizal Genomics Consortium"/>
            <person name="Kohler A."/>
            <person name="Kuo A."/>
            <person name="Nagy L.G."/>
            <person name="Floudas D."/>
            <person name="Copeland A."/>
            <person name="Barry K.W."/>
            <person name="Cichocki N."/>
            <person name="Veneault-Fourrey C."/>
            <person name="LaButti K."/>
            <person name="Lindquist E.A."/>
            <person name="Lipzen A."/>
            <person name="Lundell T."/>
            <person name="Morin E."/>
            <person name="Murat C."/>
            <person name="Riley R."/>
            <person name="Ohm R."/>
            <person name="Sun H."/>
            <person name="Tunlid A."/>
            <person name="Henrissat B."/>
            <person name="Grigoriev I.V."/>
            <person name="Hibbett D.S."/>
            <person name="Martin F."/>
        </authorList>
    </citation>
    <scope>NUCLEOTIDE SEQUENCE [LARGE SCALE GENOMIC DNA]</scope>
    <source>
        <strain evidence="3">Foug A</strain>
    </source>
</reference>
<protein>
    <submittedName>
        <fullName evidence="2">Uncharacterized protein</fullName>
    </submittedName>
</protein>